<reference evidence="13 14" key="1">
    <citation type="submission" date="2019-01" db="EMBL/GenBank/DDBJ databases">
        <authorList>
            <consortium name="Pathogen Informatics"/>
        </authorList>
    </citation>
    <scope>NUCLEOTIDE SEQUENCE [LARGE SCALE GENOMIC DNA]</scope>
    <source>
        <strain evidence="13 14">NCTC10166</strain>
    </source>
</reference>
<dbReference type="PIRSF" id="PIRSF035805">
    <property type="entry name" value="TK_cell"/>
    <property type="match status" value="1"/>
</dbReference>
<dbReference type="PANTHER" id="PTHR11441:SF0">
    <property type="entry name" value="THYMIDINE KINASE, CYTOSOLIC"/>
    <property type="match status" value="1"/>
</dbReference>
<gene>
    <name evidence="8 13" type="primary">tdk</name>
    <name evidence="13" type="ORF">NCTC10166_00677</name>
</gene>
<dbReference type="GO" id="GO:0046104">
    <property type="term" value="P:thymidine metabolic process"/>
    <property type="evidence" value="ECO:0007669"/>
    <property type="project" value="TreeGrafter"/>
</dbReference>
<dbReference type="SUPFAM" id="SSF52540">
    <property type="entry name" value="P-loop containing nucleoside triphosphate hydrolases"/>
    <property type="match status" value="1"/>
</dbReference>
<feature type="binding site" evidence="8">
    <location>
        <position position="146"/>
    </location>
    <ligand>
        <name>Zn(2+)</name>
        <dbReference type="ChEBI" id="CHEBI:29105"/>
    </ligand>
</feature>
<dbReference type="InterPro" id="IPR001267">
    <property type="entry name" value="Thymidine_kinase"/>
</dbReference>
<keyword evidence="8" id="KW-0862">Zinc</keyword>
<comment type="subcellular location">
    <subcellularLocation>
        <location evidence="8">Cytoplasm</location>
    </subcellularLocation>
</comment>
<dbReference type="GO" id="GO:0008270">
    <property type="term" value="F:zinc ion binding"/>
    <property type="evidence" value="ECO:0007669"/>
    <property type="project" value="UniProtKB-UniRule"/>
</dbReference>
<accession>A0A449A644</accession>
<dbReference type="PANTHER" id="PTHR11441">
    <property type="entry name" value="THYMIDINE KINASE"/>
    <property type="match status" value="1"/>
</dbReference>
<dbReference type="AlphaFoldDB" id="A0A449A644"/>
<keyword evidence="5 8" id="KW-0547">Nucleotide-binding</keyword>
<dbReference type="InterPro" id="IPR020633">
    <property type="entry name" value="Thymidine_kinase_CS"/>
</dbReference>
<evidence type="ECO:0000313" key="14">
    <source>
        <dbReference type="Proteomes" id="UP000289440"/>
    </source>
</evidence>
<proteinExistence type="inferred from homology"/>
<protein>
    <recommendedName>
        <fullName evidence="2 8">Thymidine kinase</fullName>
        <ecNumber evidence="2 8">2.7.1.21</ecNumber>
    </recommendedName>
</protein>
<dbReference type="SUPFAM" id="SSF57716">
    <property type="entry name" value="Glucocorticoid receptor-like (DNA-binding domain)"/>
    <property type="match status" value="1"/>
</dbReference>
<evidence type="ECO:0000256" key="12">
    <source>
        <dbReference type="RuleBase" id="RU004165"/>
    </source>
</evidence>
<dbReference type="Gene3D" id="3.40.50.300">
    <property type="entry name" value="P-loop containing nucleotide triphosphate hydrolases"/>
    <property type="match status" value="1"/>
</dbReference>
<keyword evidence="8" id="KW-0479">Metal-binding</keyword>
<dbReference type="OrthoDB" id="9781579at2"/>
<dbReference type="KEGG" id="mnu:NCTC10166_00677"/>
<evidence type="ECO:0000256" key="3">
    <source>
        <dbReference type="ARBA" id="ARBA00022634"/>
    </source>
</evidence>
<evidence type="ECO:0000256" key="1">
    <source>
        <dbReference type="ARBA" id="ARBA00007587"/>
    </source>
</evidence>
<comment type="subunit">
    <text evidence="8">Homotetramer.</text>
</comment>
<evidence type="ECO:0000256" key="2">
    <source>
        <dbReference type="ARBA" id="ARBA00012118"/>
    </source>
</evidence>
<keyword evidence="6 8" id="KW-0418">Kinase</keyword>
<keyword evidence="3 8" id="KW-0237">DNA synthesis</keyword>
<evidence type="ECO:0000313" key="13">
    <source>
        <dbReference type="EMBL" id="VEU59697.1"/>
    </source>
</evidence>
<dbReference type="Gene3D" id="3.30.60.20">
    <property type="match status" value="1"/>
</dbReference>
<keyword evidence="8" id="KW-0963">Cytoplasm</keyword>
<comment type="similarity">
    <text evidence="1 8 12">Belongs to the thymidine kinase family.</text>
</comment>
<comment type="catalytic activity">
    <reaction evidence="8 11">
        <text>thymidine + ATP = dTMP + ADP + H(+)</text>
        <dbReference type="Rhea" id="RHEA:19129"/>
        <dbReference type="ChEBI" id="CHEBI:15378"/>
        <dbReference type="ChEBI" id="CHEBI:17748"/>
        <dbReference type="ChEBI" id="CHEBI:30616"/>
        <dbReference type="ChEBI" id="CHEBI:63528"/>
        <dbReference type="ChEBI" id="CHEBI:456216"/>
        <dbReference type="EC" id="2.7.1.21"/>
    </reaction>
</comment>
<dbReference type="Proteomes" id="UP000289440">
    <property type="component" value="Chromosome"/>
</dbReference>
<evidence type="ECO:0000256" key="6">
    <source>
        <dbReference type="ARBA" id="ARBA00022777"/>
    </source>
</evidence>
<sequence length="187" mass="21539">MYKKFYKGMIEVITGPMFSGKSDELLKRIRILKYANIETLVIKHKFDKRFSDEEIISRTGAKVKAKSASNIEEIKKLFNPRIHQAIAIDEAQFFQKDLVNFINEKADQGIRIIVSGLDMDYLRRPFGIMPQILAIAEHITKLQAICLQCKKAASTTFRKTKSNALKVLGDVDEYEARCRNCHIQKQK</sequence>
<dbReference type="InterPro" id="IPR027417">
    <property type="entry name" value="P-loop_NTPase"/>
</dbReference>
<keyword evidence="4 8" id="KW-0808">Transferase</keyword>
<dbReference type="GO" id="GO:0005737">
    <property type="term" value="C:cytoplasm"/>
    <property type="evidence" value="ECO:0007669"/>
    <property type="project" value="UniProtKB-SubCell"/>
</dbReference>
<dbReference type="PROSITE" id="PS00603">
    <property type="entry name" value="TK_CELLULAR_TYPE"/>
    <property type="match status" value="1"/>
</dbReference>
<feature type="binding site" evidence="8">
    <location>
        <position position="178"/>
    </location>
    <ligand>
        <name>Zn(2+)</name>
        <dbReference type="ChEBI" id="CHEBI:29105"/>
    </ligand>
</feature>
<name>A0A449A644_9BACT</name>
<feature type="binding site" evidence="8">
    <location>
        <position position="149"/>
    </location>
    <ligand>
        <name>Zn(2+)</name>
        <dbReference type="ChEBI" id="CHEBI:29105"/>
    </ligand>
</feature>
<feature type="binding site" evidence="8">
    <location>
        <position position="181"/>
    </location>
    <ligand>
        <name>Zn(2+)</name>
        <dbReference type="ChEBI" id="CHEBI:29105"/>
    </ligand>
</feature>
<dbReference type="EC" id="2.7.1.21" evidence="2 8"/>
<evidence type="ECO:0000256" key="4">
    <source>
        <dbReference type="ARBA" id="ARBA00022679"/>
    </source>
</evidence>
<dbReference type="HAMAP" id="MF_00124">
    <property type="entry name" value="Thymidine_kinase"/>
    <property type="match status" value="1"/>
</dbReference>
<keyword evidence="7 8" id="KW-0067">ATP-binding</keyword>
<feature type="binding site" evidence="8">
    <location>
        <begin position="89"/>
        <end position="92"/>
    </location>
    <ligand>
        <name>ATP</name>
        <dbReference type="ChEBI" id="CHEBI:30616"/>
    </ligand>
</feature>
<evidence type="ECO:0000256" key="9">
    <source>
        <dbReference type="PIRSR" id="PIRSR035805-1"/>
    </source>
</evidence>
<keyword evidence="14" id="KW-1185">Reference proteome</keyword>
<evidence type="ECO:0000256" key="8">
    <source>
        <dbReference type="HAMAP-Rule" id="MF_00124"/>
    </source>
</evidence>
<feature type="active site" description="Proton acceptor" evidence="8 9">
    <location>
        <position position="90"/>
    </location>
</feature>
<organism evidence="13 14">
    <name type="scientific">Mesomycoplasma neurolyticum</name>
    <dbReference type="NCBI Taxonomy" id="2120"/>
    <lineage>
        <taxon>Bacteria</taxon>
        <taxon>Bacillati</taxon>
        <taxon>Mycoplasmatota</taxon>
        <taxon>Mycoplasmoidales</taxon>
        <taxon>Metamycoplasmataceae</taxon>
        <taxon>Mesomycoplasma</taxon>
    </lineage>
</organism>
<dbReference type="EMBL" id="LR214951">
    <property type="protein sequence ID" value="VEU59697.1"/>
    <property type="molecule type" value="Genomic_DNA"/>
</dbReference>
<dbReference type="RefSeq" id="WP_129720070.1">
    <property type="nucleotide sequence ID" value="NZ_LR214951.1"/>
</dbReference>
<evidence type="ECO:0000256" key="10">
    <source>
        <dbReference type="PIRSR" id="PIRSR035805-2"/>
    </source>
</evidence>
<feature type="binding site" evidence="10">
    <location>
        <position position="174"/>
    </location>
    <ligand>
        <name>substrate</name>
    </ligand>
</feature>
<feature type="binding site" evidence="8">
    <location>
        <begin position="15"/>
        <end position="22"/>
    </location>
    <ligand>
        <name>ATP</name>
        <dbReference type="ChEBI" id="CHEBI:30616"/>
    </ligand>
</feature>
<dbReference type="GO" id="GO:0005524">
    <property type="term" value="F:ATP binding"/>
    <property type="evidence" value="ECO:0007669"/>
    <property type="project" value="UniProtKB-UniRule"/>
</dbReference>
<dbReference type="Pfam" id="PF00265">
    <property type="entry name" value="TK"/>
    <property type="match status" value="1"/>
</dbReference>
<evidence type="ECO:0000256" key="5">
    <source>
        <dbReference type="ARBA" id="ARBA00022741"/>
    </source>
</evidence>
<evidence type="ECO:0000256" key="11">
    <source>
        <dbReference type="RuleBase" id="RU000544"/>
    </source>
</evidence>
<dbReference type="NCBIfam" id="NF003296">
    <property type="entry name" value="PRK04296.1-1"/>
    <property type="match status" value="1"/>
</dbReference>
<evidence type="ECO:0000256" key="7">
    <source>
        <dbReference type="ARBA" id="ARBA00022840"/>
    </source>
</evidence>
<dbReference type="GO" id="GO:0071897">
    <property type="term" value="P:DNA biosynthetic process"/>
    <property type="evidence" value="ECO:0007669"/>
    <property type="project" value="UniProtKB-KW"/>
</dbReference>
<dbReference type="GO" id="GO:0004797">
    <property type="term" value="F:thymidine kinase activity"/>
    <property type="evidence" value="ECO:0007669"/>
    <property type="project" value="UniProtKB-UniRule"/>
</dbReference>